<reference evidence="1 2" key="2">
    <citation type="submission" date="2007-08" db="EMBL/GenBank/DDBJ databases">
        <authorList>
            <person name="Fulton L."/>
            <person name="Clifton S."/>
            <person name="Fulton B."/>
            <person name="Xu J."/>
            <person name="Minx P."/>
            <person name="Pepin K.H."/>
            <person name="Johnson M."/>
            <person name="Thiruvilangam P."/>
            <person name="Bhonagiri V."/>
            <person name="Nash W.E."/>
            <person name="Wang C."/>
            <person name="Mardis E.R."/>
            <person name="Wilson R.K."/>
        </authorList>
    </citation>
    <scope>NUCLEOTIDE SEQUENCE [LARGE SCALE GENOMIC DNA]</scope>
    <source>
        <strain evidence="1 2">DSM 753</strain>
    </source>
</reference>
<proteinExistence type="predicted"/>
<dbReference type="HOGENOM" id="CLU_3097387_0_0_9"/>
<dbReference type="AlphaFoldDB" id="A7VU86"/>
<gene>
    <name evidence="1" type="ORF">CLOLEP_02132</name>
</gene>
<protein>
    <submittedName>
        <fullName evidence="1">Uncharacterized protein</fullName>
    </submittedName>
</protein>
<evidence type="ECO:0000313" key="1">
    <source>
        <dbReference type="EMBL" id="EDO60536.1"/>
    </source>
</evidence>
<dbReference type="EMBL" id="ABCB02000019">
    <property type="protein sequence ID" value="EDO60536.1"/>
    <property type="molecule type" value="Genomic_DNA"/>
</dbReference>
<evidence type="ECO:0000313" key="2">
    <source>
        <dbReference type="Proteomes" id="UP000003490"/>
    </source>
</evidence>
<accession>A7VU86</accession>
<name>A7VU86_9FIRM</name>
<sequence>MGAVPPFFLDKTMKNVLEYFCFEYKQNFILNWKFWFLMPLIFGLSRPFTQR</sequence>
<organism evidence="1 2">
    <name type="scientific">[Clostridium] leptum DSM 753</name>
    <dbReference type="NCBI Taxonomy" id="428125"/>
    <lineage>
        <taxon>Bacteria</taxon>
        <taxon>Bacillati</taxon>
        <taxon>Bacillota</taxon>
        <taxon>Clostridia</taxon>
        <taxon>Eubacteriales</taxon>
        <taxon>Oscillospiraceae</taxon>
        <taxon>Oscillospiraceae incertae sedis</taxon>
    </lineage>
</organism>
<dbReference type="Proteomes" id="UP000003490">
    <property type="component" value="Unassembled WGS sequence"/>
</dbReference>
<comment type="caution">
    <text evidence="1">The sequence shown here is derived from an EMBL/GenBank/DDBJ whole genome shotgun (WGS) entry which is preliminary data.</text>
</comment>
<reference evidence="1 2" key="1">
    <citation type="submission" date="2007-08" db="EMBL/GenBank/DDBJ databases">
        <title>Draft genome sequence of Clostridium leptum (DSM 753).</title>
        <authorList>
            <person name="Sudarsanam P."/>
            <person name="Ley R."/>
            <person name="Guruge J."/>
            <person name="Turnbaugh P.J."/>
            <person name="Mahowald M."/>
            <person name="Liep D."/>
            <person name="Gordon J."/>
        </authorList>
    </citation>
    <scope>NUCLEOTIDE SEQUENCE [LARGE SCALE GENOMIC DNA]</scope>
    <source>
        <strain evidence="1 2">DSM 753</strain>
    </source>
</reference>